<name>A0ABR1WP89_9PEZI</name>
<dbReference type="Proteomes" id="UP001446871">
    <property type="component" value="Unassembled WGS sequence"/>
</dbReference>
<organism evidence="2 3">
    <name type="scientific">Apiospora saccharicola</name>
    <dbReference type="NCBI Taxonomy" id="335842"/>
    <lineage>
        <taxon>Eukaryota</taxon>
        <taxon>Fungi</taxon>
        <taxon>Dikarya</taxon>
        <taxon>Ascomycota</taxon>
        <taxon>Pezizomycotina</taxon>
        <taxon>Sordariomycetes</taxon>
        <taxon>Xylariomycetidae</taxon>
        <taxon>Amphisphaeriales</taxon>
        <taxon>Apiosporaceae</taxon>
        <taxon>Apiospora</taxon>
    </lineage>
</organism>
<evidence type="ECO:0000313" key="2">
    <source>
        <dbReference type="EMBL" id="KAK8083823.1"/>
    </source>
</evidence>
<accession>A0ABR1WP89</accession>
<comment type="caution">
    <text evidence="2">The sequence shown here is derived from an EMBL/GenBank/DDBJ whole genome shotgun (WGS) entry which is preliminary data.</text>
</comment>
<evidence type="ECO:0000313" key="3">
    <source>
        <dbReference type="Proteomes" id="UP001446871"/>
    </source>
</evidence>
<keyword evidence="3" id="KW-1185">Reference proteome</keyword>
<dbReference type="EMBL" id="JAQQWM010000001">
    <property type="protein sequence ID" value="KAK8083823.1"/>
    <property type="molecule type" value="Genomic_DNA"/>
</dbReference>
<feature type="compositionally biased region" description="Basic and acidic residues" evidence="1">
    <location>
        <begin position="41"/>
        <end position="56"/>
    </location>
</feature>
<sequence>MPKPILRKPRKLLKIDSDIKREKKRKRVHLDDDEESGMKMIKVDDSRFSRMSTVEKPRKRITIKTKNPSDGSSQPQLEGQPELTQGTKKRLGPLYYHKRLRERQAARDEASHMLRHDLKDDCKLHNEMLAP</sequence>
<feature type="compositionally biased region" description="Basic residues" evidence="1">
    <location>
        <begin position="1"/>
        <end position="12"/>
    </location>
</feature>
<feature type="compositionally biased region" description="Polar residues" evidence="1">
    <location>
        <begin position="64"/>
        <end position="86"/>
    </location>
</feature>
<proteinExistence type="predicted"/>
<evidence type="ECO:0000256" key="1">
    <source>
        <dbReference type="SAM" id="MobiDB-lite"/>
    </source>
</evidence>
<protein>
    <submittedName>
        <fullName evidence="2">Uncharacterized protein</fullName>
    </submittedName>
</protein>
<feature type="region of interest" description="Disordered" evidence="1">
    <location>
        <begin position="1"/>
        <end position="95"/>
    </location>
</feature>
<reference evidence="2 3" key="1">
    <citation type="submission" date="2023-01" db="EMBL/GenBank/DDBJ databases">
        <title>Analysis of 21 Apiospora genomes using comparative genomics revels a genus with tremendous synthesis potential of carbohydrate active enzymes and secondary metabolites.</title>
        <authorList>
            <person name="Sorensen T."/>
        </authorList>
    </citation>
    <scope>NUCLEOTIDE SEQUENCE [LARGE SCALE GENOMIC DNA]</scope>
    <source>
        <strain evidence="2 3">CBS 83171</strain>
    </source>
</reference>
<gene>
    <name evidence="2" type="ORF">PG996_002604</name>
</gene>